<evidence type="ECO:0000256" key="1">
    <source>
        <dbReference type="ARBA" id="ARBA00022441"/>
    </source>
</evidence>
<organism evidence="4 5">
    <name type="scientific">Kalanchoe fedtschenkoi</name>
    <name type="common">Lavender scallops</name>
    <name type="synonym">South American air plant</name>
    <dbReference type="NCBI Taxonomy" id="63787"/>
    <lineage>
        <taxon>Eukaryota</taxon>
        <taxon>Viridiplantae</taxon>
        <taxon>Streptophyta</taxon>
        <taxon>Embryophyta</taxon>
        <taxon>Tracheophyta</taxon>
        <taxon>Spermatophyta</taxon>
        <taxon>Magnoliopsida</taxon>
        <taxon>eudicotyledons</taxon>
        <taxon>Gunneridae</taxon>
        <taxon>Pentapetalae</taxon>
        <taxon>Saxifragales</taxon>
        <taxon>Crassulaceae</taxon>
        <taxon>Kalanchoe</taxon>
    </lineage>
</organism>
<evidence type="ECO:0000259" key="3">
    <source>
        <dbReference type="PROSITE" id="PS50181"/>
    </source>
</evidence>
<dbReference type="SMART" id="SM00612">
    <property type="entry name" value="Kelch"/>
    <property type="match status" value="2"/>
</dbReference>
<dbReference type="PROSITE" id="PS50181">
    <property type="entry name" value="FBOX"/>
    <property type="match status" value="1"/>
</dbReference>
<reference evidence="4" key="1">
    <citation type="submission" date="2021-01" db="UniProtKB">
        <authorList>
            <consortium name="EnsemblPlants"/>
        </authorList>
    </citation>
    <scope>IDENTIFICATION</scope>
</reference>
<sequence length="462" mass="50914">MGSVLSVNNTAVPSPLMEGASKRLKISLTDSDPRLIPTLPDEISFQILARVPRVKYMSLKLVSRAWKAAVTGQELFDVRREVGKSEEWIYLLLKREDSKLSWYAIDPLSKKWLRLPPMPHLKLAEDQGWSFRLSDVLSSSVRIVDAVRGWLGRNDKTNQMTLSGCSFGVIGGSLYVLGGLSKSSTLDRVWRYDPIQNSWNEACPMSTGRAYCKIGVLNDKLYVVGGVTRGRGGLTPLLSAEVFDPSTGVWSELPSMPFSKAQAMPTALLADLLKPIATGIASYQGKLYVPQSLYCWPFFVDVGGEVYDPMSNSWDEMPPGMGESWPAKQAGTKMSATINGDLYGLDPSSSLDNAQIKVYDHKHDTWEVVARDVPIHNLVDSEIPYLLAGLLGKLHVITKDASHNIIIMQADIRNHLRPAADLSDGSSISFELPTTHDSEIWKVIATRSGRSAHLVGCQVLNV</sequence>
<feature type="domain" description="F-box" evidence="3">
    <location>
        <begin position="33"/>
        <end position="79"/>
    </location>
</feature>
<dbReference type="SMART" id="SM00256">
    <property type="entry name" value="FBOX"/>
    <property type="match status" value="1"/>
</dbReference>
<dbReference type="Gramene" id="Kaladp0016s0354.1.v1.1">
    <property type="protein sequence ID" value="Kaladp0016s0354.1.v1.1.CDS.1"/>
    <property type="gene ID" value="Kaladp0016s0354.v1.1"/>
</dbReference>
<proteinExistence type="predicted"/>
<dbReference type="EnsemblPlants" id="Kaladp0016s0354.1.v1.1">
    <property type="protein sequence ID" value="Kaladp0016s0354.1.v1.1.CDS.1"/>
    <property type="gene ID" value="Kaladp0016s0354.v1.1"/>
</dbReference>
<evidence type="ECO:0000313" key="4">
    <source>
        <dbReference type="EnsemblPlants" id="Kaladp0016s0354.1.v1.1.CDS.1"/>
    </source>
</evidence>
<dbReference type="Gramene" id="Kaladp0016s0354.3.v1.1">
    <property type="protein sequence ID" value="Kaladp0016s0354.3.v1.1.CDS.1"/>
    <property type="gene ID" value="Kaladp0016s0354.v1.1"/>
</dbReference>
<dbReference type="OMA" id="MMGSSIR"/>
<name>A0A7N0T180_KALFE</name>
<dbReference type="InterPro" id="IPR006652">
    <property type="entry name" value="Kelch_1"/>
</dbReference>
<accession>A0A7N0T180</accession>
<dbReference type="AlphaFoldDB" id="A0A7N0T180"/>
<dbReference type="Gramene" id="Kaladp0016s0354.2.v1.1">
    <property type="protein sequence ID" value="Kaladp0016s0354.2.v1.1.CDS.1"/>
    <property type="gene ID" value="Kaladp0016s0354.v1.1"/>
</dbReference>
<dbReference type="CDD" id="cd22152">
    <property type="entry name" value="F-box_AtAFR-like"/>
    <property type="match status" value="1"/>
</dbReference>
<protein>
    <recommendedName>
        <fullName evidence="3">F-box domain-containing protein</fullName>
    </recommendedName>
</protein>
<dbReference type="SUPFAM" id="SSF81383">
    <property type="entry name" value="F-box domain"/>
    <property type="match status" value="1"/>
</dbReference>
<keyword evidence="2" id="KW-0677">Repeat</keyword>
<dbReference type="InterPro" id="IPR036047">
    <property type="entry name" value="F-box-like_dom_sf"/>
</dbReference>
<evidence type="ECO:0000256" key="2">
    <source>
        <dbReference type="ARBA" id="ARBA00022737"/>
    </source>
</evidence>
<dbReference type="EnsemblPlants" id="Kaladp0016s0354.2.v1.1">
    <property type="protein sequence ID" value="Kaladp0016s0354.2.v1.1.CDS.1"/>
    <property type="gene ID" value="Kaladp0016s0354.v1.1"/>
</dbReference>
<dbReference type="SUPFAM" id="SSF117281">
    <property type="entry name" value="Kelch motif"/>
    <property type="match status" value="1"/>
</dbReference>
<dbReference type="InterPro" id="IPR001810">
    <property type="entry name" value="F-box_dom"/>
</dbReference>
<dbReference type="EnsemblPlants" id="Kaladp0016s0354.3.v1.1">
    <property type="protein sequence ID" value="Kaladp0016s0354.3.v1.1.CDS.1"/>
    <property type="gene ID" value="Kaladp0016s0354.v1.1"/>
</dbReference>
<evidence type="ECO:0000313" key="5">
    <source>
        <dbReference type="Proteomes" id="UP000594263"/>
    </source>
</evidence>
<dbReference type="InterPro" id="IPR015915">
    <property type="entry name" value="Kelch-typ_b-propeller"/>
</dbReference>
<dbReference type="Pfam" id="PF00646">
    <property type="entry name" value="F-box"/>
    <property type="match status" value="1"/>
</dbReference>
<dbReference type="Gene3D" id="2.120.10.80">
    <property type="entry name" value="Kelch-type beta propeller"/>
    <property type="match status" value="1"/>
</dbReference>
<keyword evidence="1" id="KW-0880">Kelch repeat</keyword>
<dbReference type="Proteomes" id="UP000594263">
    <property type="component" value="Unplaced"/>
</dbReference>
<keyword evidence="5" id="KW-1185">Reference proteome</keyword>
<dbReference type="PANTHER" id="PTHR46344:SF27">
    <property type="entry name" value="KELCH REPEAT SUPERFAMILY PROTEIN"/>
    <property type="match status" value="1"/>
</dbReference>
<dbReference type="PANTHER" id="PTHR46344">
    <property type="entry name" value="OS02G0202900 PROTEIN"/>
    <property type="match status" value="1"/>
</dbReference>
<dbReference type="Pfam" id="PF01344">
    <property type="entry name" value="Kelch_1"/>
    <property type="match status" value="2"/>
</dbReference>